<evidence type="ECO:0008006" key="3">
    <source>
        <dbReference type="Google" id="ProtNLM"/>
    </source>
</evidence>
<keyword evidence="2" id="KW-1185">Reference proteome</keyword>
<dbReference type="Pfam" id="PF16163">
    <property type="entry name" value="DUF4869"/>
    <property type="match status" value="1"/>
</dbReference>
<evidence type="ECO:0000313" key="1">
    <source>
        <dbReference type="EMBL" id="EXM39920.1"/>
    </source>
</evidence>
<gene>
    <name evidence="1" type="ORF">RASY3_09455</name>
</gene>
<accession>A0A011WSD4</accession>
<dbReference type="Proteomes" id="UP000021369">
    <property type="component" value="Unassembled WGS sequence"/>
</dbReference>
<evidence type="ECO:0000313" key="2">
    <source>
        <dbReference type="Proteomes" id="UP000021369"/>
    </source>
</evidence>
<dbReference type="AlphaFoldDB" id="A0A011WSD4"/>
<dbReference type="PATRIC" id="fig|1341156.4.peg.1189"/>
<dbReference type="OrthoDB" id="3183892at2"/>
<dbReference type="EMBL" id="JEOB01000002">
    <property type="protein sequence ID" value="EXM39920.1"/>
    <property type="molecule type" value="Genomic_DNA"/>
</dbReference>
<name>A0A011WSD4_RUMAL</name>
<proteinExistence type="predicted"/>
<reference evidence="1 2" key="1">
    <citation type="submission" date="2013-06" db="EMBL/GenBank/DDBJ databases">
        <title>Rumen cellulosomics: divergent fiber-degrading strategies revealed by comparative genome-wide analysis of six Ruminococcal strains.</title>
        <authorList>
            <person name="Dassa B."/>
            <person name="Borovok I."/>
            <person name="Lamed R."/>
            <person name="Flint H."/>
            <person name="Yeoman C.J."/>
            <person name="White B."/>
            <person name="Bayer E.A."/>
        </authorList>
    </citation>
    <scope>NUCLEOTIDE SEQUENCE [LARGE SCALE GENOMIC DNA]</scope>
    <source>
        <strain evidence="1 2">SY3</strain>
    </source>
</reference>
<organism evidence="1 2">
    <name type="scientific">Ruminococcus albus SY3</name>
    <dbReference type="NCBI Taxonomy" id="1341156"/>
    <lineage>
        <taxon>Bacteria</taxon>
        <taxon>Bacillati</taxon>
        <taxon>Bacillota</taxon>
        <taxon>Clostridia</taxon>
        <taxon>Eubacteriales</taxon>
        <taxon>Oscillospiraceae</taxon>
        <taxon>Ruminococcus</taxon>
    </lineage>
</organism>
<comment type="caution">
    <text evidence="1">The sequence shown here is derived from an EMBL/GenBank/DDBJ whole genome shotgun (WGS) entry which is preliminary data.</text>
</comment>
<protein>
    <recommendedName>
        <fullName evidence="3">DUF4869 domain-containing protein</fullName>
    </recommendedName>
</protein>
<dbReference type="RefSeq" id="WP_037287285.1">
    <property type="nucleotide sequence ID" value="NZ_JEOB01000002.1"/>
</dbReference>
<dbReference type="InterPro" id="IPR032360">
    <property type="entry name" value="DUF4869"/>
</dbReference>
<sequence>MLNVIFGDTPDAIYNTKLYFNNTYKDSWIVKPLSKEIIKAVDKSEVIDERTIISPVFGIMSPKKLSGGVKTLLLIAYDNSKIFNASTCGDNCAEWLLKIAKDKKVVINLRHLMDFGKGEFKIKILNTGKIVNNMGDLVDEAGEFV</sequence>